<proteinExistence type="predicted"/>
<gene>
    <name evidence="2" type="ORF">C0Q88_02860</name>
</gene>
<dbReference type="SUPFAM" id="SSF55729">
    <property type="entry name" value="Acyl-CoA N-acyltransferases (Nat)"/>
    <property type="match status" value="1"/>
</dbReference>
<dbReference type="CDD" id="cd04301">
    <property type="entry name" value="NAT_SF"/>
    <property type="match status" value="1"/>
</dbReference>
<reference evidence="2 3" key="1">
    <citation type="submission" date="2017-12" db="EMBL/GenBank/DDBJ databases">
        <title>Draft genome sequence of Ralstonia pickettii 52.</title>
        <authorList>
            <person name="Zheng B."/>
        </authorList>
    </citation>
    <scope>NUCLEOTIDE SEQUENCE [LARGE SCALE GENOMIC DNA]</scope>
    <source>
        <strain evidence="2 3">52</strain>
    </source>
</reference>
<dbReference type="InterPro" id="IPR016181">
    <property type="entry name" value="Acyl_CoA_acyltransferase"/>
</dbReference>
<dbReference type="InterPro" id="IPR000182">
    <property type="entry name" value="GNAT_dom"/>
</dbReference>
<dbReference type="Gene3D" id="3.40.630.90">
    <property type="match status" value="1"/>
</dbReference>
<protein>
    <submittedName>
        <fullName evidence="2">GNAT family N-acetyltransferase</fullName>
    </submittedName>
</protein>
<feature type="domain" description="N-acetyltransferase" evidence="1">
    <location>
        <begin position="16"/>
        <end position="151"/>
    </location>
</feature>
<evidence type="ECO:0000259" key="1">
    <source>
        <dbReference type="PROSITE" id="PS51186"/>
    </source>
</evidence>
<organism evidence="2 3">
    <name type="scientific">Ralstonia pickettii</name>
    <name type="common">Burkholderia pickettii</name>
    <dbReference type="NCBI Taxonomy" id="329"/>
    <lineage>
        <taxon>Bacteria</taxon>
        <taxon>Pseudomonadati</taxon>
        <taxon>Pseudomonadota</taxon>
        <taxon>Betaproteobacteria</taxon>
        <taxon>Burkholderiales</taxon>
        <taxon>Burkholderiaceae</taxon>
        <taxon>Ralstonia</taxon>
    </lineage>
</organism>
<name>A0A2N4TVD0_RALPI</name>
<dbReference type="PANTHER" id="PTHR47237">
    <property type="entry name" value="SLL0310 PROTEIN"/>
    <property type="match status" value="1"/>
</dbReference>
<dbReference type="OrthoDB" id="510731at2"/>
<dbReference type="Gene3D" id="3.40.630.30">
    <property type="match status" value="1"/>
</dbReference>
<comment type="caution">
    <text evidence="2">The sequence shown here is derived from an EMBL/GenBank/DDBJ whole genome shotgun (WGS) entry which is preliminary data.</text>
</comment>
<accession>A0A2N4TVD0</accession>
<dbReference type="RefSeq" id="WP_102064274.1">
    <property type="nucleotide sequence ID" value="NZ_PKQE01000001.1"/>
</dbReference>
<dbReference type="Pfam" id="PF18014">
    <property type="entry name" value="Acetyltransf_18"/>
    <property type="match status" value="1"/>
</dbReference>
<evidence type="ECO:0000313" key="3">
    <source>
        <dbReference type="Proteomes" id="UP000234456"/>
    </source>
</evidence>
<dbReference type="InterPro" id="IPR052729">
    <property type="entry name" value="Acyl/Acetyltrans_Enzymes"/>
</dbReference>
<dbReference type="Proteomes" id="UP000234456">
    <property type="component" value="Unassembled WGS sequence"/>
</dbReference>
<dbReference type="Pfam" id="PF00583">
    <property type="entry name" value="Acetyltransf_1"/>
    <property type="match status" value="1"/>
</dbReference>
<keyword evidence="2" id="KW-0808">Transferase</keyword>
<dbReference type="EMBL" id="PKQE01000001">
    <property type="protein sequence ID" value="PLC43667.1"/>
    <property type="molecule type" value="Genomic_DNA"/>
</dbReference>
<dbReference type="AlphaFoldDB" id="A0A2N4TVD0"/>
<dbReference type="PANTHER" id="PTHR47237:SF2">
    <property type="entry name" value="BLL4206 PROTEIN"/>
    <property type="match status" value="1"/>
</dbReference>
<evidence type="ECO:0000313" key="2">
    <source>
        <dbReference type="EMBL" id="PLC43667.1"/>
    </source>
</evidence>
<dbReference type="PROSITE" id="PS51186">
    <property type="entry name" value="GNAT"/>
    <property type="match status" value="1"/>
</dbReference>
<dbReference type="GO" id="GO:0016747">
    <property type="term" value="F:acyltransferase activity, transferring groups other than amino-acyl groups"/>
    <property type="evidence" value="ECO:0007669"/>
    <property type="project" value="InterPro"/>
</dbReference>
<dbReference type="InterPro" id="IPR041496">
    <property type="entry name" value="YitH/HolE_GNAT"/>
</dbReference>
<sequence length="300" mass="32485">MKQECFVRAPSSATTLRYRVFARSDIPAAHALSKAFGWAHRPEDWQFSVDCATGVVAEEGGVVVGTALCWKFGTDRASIGNVIVSPNHHGRGIGRKLVEMLIGELGSREIFLHATQAGRPLYEKLGFTECGSLEQYQGTVVNATPVVLPDGERIRLATPEDFPHLADMASRASGLERRAILCALFKLGDSVVLERGGEIIGFSVLRRFGRGYVIGPVVAPHSNEDVRAMALISHWLAGQAGEFIRIDVPSGATFGGWLSEQGLHRVDVVPKMVRNAPADATSGLPDRAGRYYAVISQAMF</sequence>